<evidence type="ECO:0000313" key="1">
    <source>
        <dbReference type="EMBL" id="KKL08654.1"/>
    </source>
</evidence>
<protein>
    <submittedName>
        <fullName evidence="1">Uncharacterized protein</fullName>
    </submittedName>
</protein>
<name>A0A0F9AGG8_9ZZZZ</name>
<dbReference type="EMBL" id="LAZR01042796">
    <property type="protein sequence ID" value="KKL08654.1"/>
    <property type="molecule type" value="Genomic_DNA"/>
</dbReference>
<reference evidence="1" key="1">
    <citation type="journal article" date="2015" name="Nature">
        <title>Complex archaea that bridge the gap between prokaryotes and eukaryotes.</title>
        <authorList>
            <person name="Spang A."/>
            <person name="Saw J.H."/>
            <person name="Jorgensen S.L."/>
            <person name="Zaremba-Niedzwiedzka K."/>
            <person name="Martijn J."/>
            <person name="Lind A.E."/>
            <person name="van Eijk R."/>
            <person name="Schleper C."/>
            <person name="Guy L."/>
            <person name="Ettema T.J."/>
        </authorList>
    </citation>
    <scope>NUCLEOTIDE SEQUENCE</scope>
</reference>
<gene>
    <name evidence="1" type="ORF">LCGC14_2573710</name>
</gene>
<accession>A0A0F9AGG8</accession>
<sequence>MICYHSTTRDRVDSIMENGLLPNSKPNYFSATTPYAMLGLKPWPDLNGEETVVLKVNDPAIKGEHFTDPEGLRWPNRIKPKHLQVIQDSLSAPVSTREE</sequence>
<organism evidence="1">
    <name type="scientific">marine sediment metagenome</name>
    <dbReference type="NCBI Taxonomy" id="412755"/>
    <lineage>
        <taxon>unclassified sequences</taxon>
        <taxon>metagenomes</taxon>
        <taxon>ecological metagenomes</taxon>
    </lineage>
</organism>
<proteinExistence type="predicted"/>
<comment type="caution">
    <text evidence="1">The sequence shown here is derived from an EMBL/GenBank/DDBJ whole genome shotgun (WGS) entry which is preliminary data.</text>
</comment>
<dbReference type="AlphaFoldDB" id="A0A0F9AGG8"/>